<name>A0A9J6DKH9_RHIMP</name>
<reference evidence="1" key="2">
    <citation type="submission" date="2021-09" db="EMBL/GenBank/DDBJ databases">
        <authorList>
            <person name="Jia N."/>
            <person name="Wang J."/>
            <person name="Shi W."/>
            <person name="Du L."/>
            <person name="Sun Y."/>
            <person name="Zhan W."/>
            <person name="Jiang J."/>
            <person name="Wang Q."/>
            <person name="Zhang B."/>
            <person name="Ji P."/>
            <person name="Sakyi L.B."/>
            <person name="Cui X."/>
            <person name="Yuan T."/>
            <person name="Jiang B."/>
            <person name="Yang W."/>
            <person name="Lam T.T.-Y."/>
            <person name="Chang Q."/>
            <person name="Ding S."/>
            <person name="Wang X."/>
            <person name="Zhu J."/>
            <person name="Ruan X."/>
            <person name="Zhao L."/>
            <person name="Wei J."/>
            <person name="Que T."/>
            <person name="Du C."/>
            <person name="Cheng J."/>
            <person name="Dai P."/>
            <person name="Han X."/>
            <person name="Huang E."/>
            <person name="Gao Y."/>
            <person name="Liu J."/>
            <person name="Shao H."/>
            <person name="Ye R."/>
            <person name="Li L."/>
            <person name="Wei W."/>
            <person name="Wang X."/>
            <person name="Wang C."/>
            <person name="Huo Q."/>
            <person name="Li W."/>
            <person name="Guo W."/>
            <person name="Chen H."/>
            <person name="Chen S."/>
            <person name="Zhou L."/>
            <person name="Zhou L."/>
            <person name="Ni X."/>
            <person name="Tian J."/>
            <person name="Zhou Y."/>
            <person name="Sheng Y."/>
            <person name="Liu T."/>
            <person name="Pan Y."/>
            <person name="Xia L."/>
            <person name="Li J."/>
            <person name="Zhao F."/>
            <person name="Cao W."/>
        </authorList>
    </citation>
    <scope>NUCLEOTIDE SEQUENCE</scope>
    <source>
        <strain evidence="1">Rmic-2018</strain>
        <tissue evidence="1">Larvae</tissue>
    </source>
</reference>
<dbReference type="AlphaFoldDB" id="A0A9J6DKH9"/>
<dbReference type="Proteomes" id="UP000821866">
    <property type="component" value="Chromosome 7"/>
</dbReference>
<protein>
    <recommendedName>
        <fullName evidence="3">Tick transposon</fullName>
    </recommendedName>
</protein>
<reference evidence="1" key="1">
    <citation type="journal article" date="2020" name="Cell">
        <title>Large-Scale Comparative Analyses of Tick Genomes Elucidate Their Genetic Diversity and Vector Capacities.</title>
        <authorList>
            <consortium name="Tick Genome and Microbiome Consortium (TIGMIC)"/>
            <person name="Jia N."/>
            <person name="Wang J."/>
            <person name="Shi W."/>
            <person name="Du L."/>
            <person name="Sun Y."/>
            <person name="Zhan W."/>
            <person name="Jiang J.F."/>
            <person name="Wang Q."/>
            <person name="Zhang B."/>
            <person name="Ji P."/>
            <person name="Bell-Sakyi L."/>
            <person name="Cui X.M."/>
            <person name="Yuan T.T."/>
            <person name="Jiang B.G."/>
            <person name="Yang W.F."/>
            <person name="Lam T.T."/>
            <person name="Chang Q.C."/>
            <person name="Ding S.J."/>
            <person name="Wang X.J."/>
            <person name="Zhu J.G."/>
            <person name="Ruan X.D."/>
            <person name="Zhao L."/>
            <person name="Wei J.T."/>
            <person name="Ye R.Z."/>
            <person name="Que T.C."/>
            <person name="Du C.H."/>
            <person name="Zhou Y.H."/>
            <person name="Cheng J.X."/>
            <person name="Dai P.F."/>
            <person name="Guo W.B."/>
            <person name="Han X.H."/>
            <person name="Huang E.J."/>
            <person name="Li L.F."/>
            <person name="Wei W."/>
            <person name="Gao Y.C."/>
            <person name="Liu J.Z."/>
            <person name="Shao H.Z."/>
            <person name="Wang X."/>
            <person name="Wang C.C."/>
            <person name="Yang T.C."/>
            <person name="Huo Q.B."/>
            <person name="Li W."/>
            <person name="Chen H.Y."/>
            <person name="Chen S.E."/>
            <person name="Zhou L.G."/>
            <person name="Ni X.B."/>
            <person name="Tian J.H."/>
            <person name="Sheng Y."/>
            <person name="Liu T."/>
            <person name="Pan Y.S."/>
            <person name="Xia L.Y."/>
            <person name="Li J."/>
            <person name="Zhao F."/>
            <person name="Cao W.C."/>
        </authorList>
    </citation>
    <scope>NUCLEOTIDE SEQUENCE</scope>
    <source>
        <strain evidence="1">Rmic-2018</strain>
    </source>
</reference>
<dbReference type="EMBL" id="JABSTU010000009">
    <property type="protein sequence ID" value="KAH8022438.1"/>
    <property type="molecule type" value="Genomic_DNA"/>
</dbReference>
<evidence type="ECO:0000313" key="2">
    <source>
        <dbReference type="Proteomes" id="UP000821866"/>
    </source>
</evidence>
<gene>
    <name evidence="1" type="ORF">HPB51_024537</name>
</gene>
<evidence type="ECO:0000313" key="1">
    <source>
        <dbReference type="EMBL" id="KAH8022438.1"/>
    </source>
</evidence>
<proteinExistence type="predicted"/>
<comment type="caution">
    <text evidence="1">The sequence shown here is derived from an EMBL/GenBank/DDBJ whole genome shotgun (WGS) entry which is preliminary data.</text>
</comment>
<organism evidence="1 2">
    <name type="scientific">Rhipicephalus microplus</name>
    <name type="common">Cattle tick</name>
    <name type="synonym">Boophilus microplus</name>
    <dbReference type="NCBI Taxonomy" id="6941"/>
    <lineage>
        <taxon>Eukaryota</taxon>
        <taxon>Metazoa</taxon>
        <taxon>Ecdysozoa</taxon>
        <taxon>Arthropoda</taxon>
        <taxon>Chelicerata</taxon>
        <taxon>Arachnida</taxon>
        <taxon>Acari</taxon>
        <taxon>Parasitiformes</taxon>
        <taxon>Ixodida</taxon>
        <taxon>Ixodoidea</taxon>
        <taxon>Ixodidae</taxon>
        <taxon>Rhipicephalinae</taxon>
        <taxon>Rhipicephalus</taxon>
        <taxon>Boophilus</taxon>
    </lineage>
</organism>
<sequence>MDDVHIPEEHRRVLQLGPKFCLEPHLRAIDKVALARSVSNKVKEEDKSRCITECVELLPRSEGRKKRVVSLDPAIDFFTTNGLRVLLSDKEGSFVVMPEGMFSEKAGAAVCKNFREVSEKPQEAAKPGLEAKRRLKAWSWASIISKGTSWSKTDAKAFCTCRSLFSAKKPCVPQGQHLPFNDADRES</sequence>
<accession>A0A9J6DKH9</accession>
<evidence type="ECO:0008006" key="3">
    <source>
        <dbReference type="Google" id="ProtNLM"/>
    </source>
</evidence>
<dbReference type="VEuPathDB" id="VectorBase:LOC119164714"/>
<keyword evidence="2" id="KW-1185">Reference proteome</keyword>